<comment type="caution">
    <text evidence="2">The sequence shown here is derived from an EMBL/GenBank/DDBJ whole genome shotgun (WGS) entry which is preliminary data.</text>
</comment>
<dbReference type="Proteomes" id="UP000780801">
    <property type="component" value="Unassembled WGS sequence"/>
</dbReference>
<evidence type="ECO:0000313" key="2">
    <source>
        <dbReference type="EMBL" id="KAF9573608.1"/>
    </source>
</evidence>
<feature type="compositionally biased region" description="Polar residues" evidence="1">
    <location>
        <begin position="44"/>
        <end position="54"/>
    </location>
</feature>
<sequence length="54" mass="6007">MTAEPRLLDSSSSASRGRGRGRGRGPALKELAIFRDRFRDPSSRESSQCNQQAR</sequence>
<feature type="compositionally biased region" description="Basic and acidic residues" evidence="1">
    <location>
        <begin position="32"/>
        <end position="43"/>
    </location>
</feature>
<organism evidence="2 3">
    <name type="scientific">Lunasporangiospora selenospora</name>
    <dbReference type="NCBI Taxonomy" id="979761"/>
    <lineage>
        <taxon>Eukaryota</taxon>
        <taxon>Fungi</taxon>
        <taxon>Fungi incertae sedis</taxon>
        <taxon>Mucoromycota</taxon>
        <taxon>Mortierellomycotina</taxon>
        <taxon>Mortierellomycetes</taxon>
        <taxon>Mortierellales</taxon>
        <taxon>Mortierellaceae</taxon>
        <taxon>Lunasporangiospora</taxon>
    </lineage>
</organism>
<keyword evidence="3" id="KW-1185">Reference proteome</keyword>
<accession>A0A9P6FKB2</accession>
<evidence type="ECO:0000256" key="1">
    <source>
        <dbReference type="SAM" id="MobiDB-lite"/>
    </source>
</evidence>
<reference evidence="2" key="1">
    <citation type="journal article" date="2020" name="Fungal Divers.">
        <title>Resolving the Mortierellaceae phylogeny through synthesis of multi-gene phylogenetics and phylogenomics.</title>
        <authorList>
            <person name="Vandepol N."/>
            <person name="Liber J."/>
            <person name="Desiro A."/>
            <person name="Na H."/>
            <person name="Kennedy M."/>
            <person name="Barry K."/>
            <person name="Grigoriev I.V."/>
            <person name="Miller A.N."/>
            <person name="O'Donnell K."/>
            <person name="Stajich J.E."/>
            <person name="Bonito G."/>
        </authorList>
    </citation>
    <scope>NUCLEOTIDE SEQUENCE</scope>
    <source>
        <strain evidence="2">KOD1015</strain>
    </source>
</reference>
<feature type="non-terminal residue" evidence="2">
    <location>
        <position position="54"/>
    </location>
</feature>
<dbReference type="AlphaFoldDB" id="A0A9P6FKB2"/>
<dbReference type="EMBL" id="JAABOA010005785">
    <property type="protein sequence ID" value="KAF9573608.1"/>
    <property type="molecule type" value="Genomic_DNA"/>
</dbReference>
<evidence type="ECO:0000313" key="3">
    <source>
        <dbReference type="Proteomes" id="UP000780801"/>
    </source>
</evidence>
<feature type="region of interest" description="Disordered" evidence="1">
    <location>
        <begin position="1"/>
        <end position="54"/>
    </location>
</feature>
<gene>
    <name evidence="2" type="ORF">BGW38_008403</name>
</gene>
<proteinExistence type="predicted"/>
<protein>
    <submittedName>
        <fullName evidence="2">Uncharacterized protein</fullName>
    </submittedName>
</protein>
<name>A0A9P6FKB2_9FUNG</name>